<evidence type="ECO:0000256" key="4">
    <source>
        <dbReference type="ARBA" id="ARBA00022771"/>
    </source>
</evidence>
<protein>
    <submittedName>
        <fullName evidence="11">MOG interacting and ectopic P-granules protein 1</fullName>
    </submittedName>
</protein>
<dbReference type="SMART" id="SM00355">
    <property type="entry name" value="ZnF_C2H2"/>
    <property type="match status" value="7"/>
</dbReference>
<dbReference type="AlphaFoldDB" id="A0A183UVS5"/>
<evidence type="ECO:0000259" key="8">
    <source>
        <dbReference type="PROSITE" id="PS00028"/>
    </source>
</evidence>
<evidence type="ECO:0000256" key="3">
    <source>
        <dbReference type="ARBA" id="ARBA00022737"/>
    </source>
</evidence>
<feature type="domain" description="C2H2-type" evidence="8">
    <location>
        <begin position="415"/>
        <end position="436"/>
    </location>
</feature>
<feature type="domain" description="C2H2-type" evidence="8">
    <location>
        <begin position="670"/>
        <end position="691"/>
    </location>
</feature>
<keyword evidence="5" id="KW-0862">Zinc</keyword>
<evidence type="ECO:0000256" key="2">
    <source>
        <dbReference type="ARBA" id="ARBA00022723"/>
    </source>
</evidence>
<feature type="region of interest" description="Disordered" evidence="7">
    <location>
        <begin position="894"/>
        <end position="915"/>
    </location>
</feature>
<evidence type="ECO:0000256" key="6">
    <source>
        <dbReference type="ARBA" id="ARBA00023242"/>
    </source>
</evidence>
<keyword evidence="10" id="KW-1185">Reference proteome</keyword>
<evidence type="ECO:0000256" key="7">
    <source>
        <dbReference type="SAM" id="MobiDB-lite"/>
    </source>
</evidence>
<feature type="domain" description="C2H2-type" evidence="8">
    <location>
        <begin position="783"/>
        <end position="804"/>
    </location>
</feature>
<evidence type="ECO:0000313" key="10">
    <source>
        <dbReference type="Proteomes" id="UP000050794"/>
    </source>
</evidence>
<dbReference type="GO" id="GO:0005634">
    <property type="term" value="C:nucleus"/>
    <property type="evidence" value="ECO:0007669"/>
    <property type="project" value="UniProtKB-SubCell"/>
</dbReference>
<dbReference type="Proteomes" id="UP000050794">
    <property type="component" value="Unassembled WGS sequence"/>
</dbReference>
<keyword evidence="4" id="KW-0863">Zinc-finger</keyword>
<reference evidence="11" key="1">
    <citation type="submission" date="2016-06" db="UniProtKB">
        <authorList>
            <consortium name="WormBaseParasite"/>
        </authorList>
    </citation>
    <scope>IDENTIFICATION</scope>
</reference>
<feature type="domain" description="C2H2-type" evidence="8">
    <location>
        <begin position="933"/>
        <end position="954"/>
    </location>
</feature>
<dbReference type="PANTHER" id="PTHR24406">
    <property type="entry name" value="TRANSCRIPTIONAL REPRESSOR CTCFL-RELATED"/>
    <property type="match status" value="1"/>
</dbReference>
<keyword evidence="6" id="KW-0539">Nucleus</keyword>
<name>A0A183UVS5_TOXCA</name>
<evidence type="ECO:0000256" key="5">
    <source>
        <dbReference type="ARBA" id="ARBA00022833"/>
    </source>
</evidence>
<dbReference type="InterPro" id="IPR013087">
    <property type="entry name" value="Znf_C2H2_type"/>
</dbReference>
<evidence type="ECO:0000313" key="11">
    <source>
        <dbReference type="WBParaSite" id="TCNE_0001259501-mRNA-1"/>
    </source>
</evidence>
<accession>A0A183UVS5</accession>
<evidence type="ECO:0000313" key="9">
    <source>
        <dbReference type="EMBL" id="VDM43916.1"/>
    </source>
</evidence>
<dbReference type="InterPro" id="IPR050888">
    <property type="entry name" value="ZnF_C2H2-type_TF"/>
</dbReference>
<dbReference type="GO" id="GO:0008270">
    <property type="term" value="F:zinc ion binding"/>
    <property type="evidence" value="ECO:0007669"/>
    <property type="project" value="UniProtKB-KW"/>
</dbReference>
<organism evidence="10 11">
    <name type="scientific">Toxocara canis</name>
    <name type="common">Canine roundworm</name>
    <dbReference type="NCBI Taxonomy" id="6265"/>
    <lineage>
        <taxon>Eukaryota</taxon>
        <taxon>Metazoa</taxon>
        <taxon>Ecdysozoa</taxon>
        <taxon>Nematoda</taxon>
        <taxon>Chromadorea</taxon>
        <taxon>Rhabditida</taxon>
        <taxon>Spirurina</taxon>
        <taxon>Ascaridomorpha</taxon>
        <taxon>Ascaridoidea</taxon>
        <taxon>Toxocaridae</taxon>
        <taxon>Toxocara</taxon>
    </lineage>
</organism>
<keyword evidence="3" id="KW-0677">Repeat</keyword>
<keyword evidence="2" id="KW-0479">Metal-binding</keyword>
<dbReference type="WBParaSite" id="TCNE_0001259501-mRNA-1">
    <property type="protein sequence ID" value="TCNE_0001259501-mRNA-1"/>
    <property type="gene ID" value="TCNE_0001259501"/>
</dbReference>
<dbReference type="EMBL" id="UYWY01021341">
    <property type="protein sequence ID" value="VDM43916.1"/>
    <property type="molecule type" value="Genomic_DNA"/>
</dbReference>
<sequence>MVSSGDETTPKCSPTGRSEETRKALSEDVIRTDDVKTLKEAQQSISDNGPLKNVCDKVIEPLKNGLHAEHTDLKDENMEVTRGNGVEITCNEMASVGSNGYGVAAAESSSAMNTVLRNGVESDKSEMVGEQTSAAQSHSGGAEVSASTNSSEQIECIELDDGDGGVGAPPAKKMKCDGEASEKGEQESPIPDDPQTESAPKKPELTSSEALLNKLEAYVKEAIETDINVERKVLDALLGAINIQVQREPLSVRKLILEKQLVLPNTISFPPSQVVDLLIEHDPDAPLSKVITRLFGEERPKLTEAEKRDRHLLKMSHPAPHMTKLLMDIGQDLVQESTYSDIVHAKNLPETPKNMETYKQVAQQLKPVWEALRKKNEPYKLKQYTCQLCSFKTESRVVLALHRQTPHFDGRKHQCALCPEYFTNENMIIQHYARQHELVAGKEEPIPKNPCPCCDEDFMYKGQRDQHLKTCRRDLNRVRLIMAPKAPQDVSAINQWLWEKPPVDPAILQQQQVAQRQQAEKQQRAQLAQQQQLQQQQQRRTQAVAHNPALLTAQQQQAVFILQQQRIRAAQAQAAALSQQHAKMSNIMNNPSLLAAVQQQLQRAAAAGIRTPGIPPLFGVRLPTNNIRGALMPSGSALGNRLKPLLQVPTPRTPTSSAVASSSHSSANVCEICDQNVQDKDRYLTHLQLFHKQMRGKSSSDMQQGAPLACSRCRDRFWTYEGLERHLVMAHGLVTSDLLTKAQKKEDGGRCKLCGKQYAFNMLQHLVTDHQVKLCSAEIMYSCDVCAFKCSSYNKLEVHLNTVHPKNPTHSAALSNNVTVPSPGIHSYSCLVCLSDASGHRPTGVHYTGNDEEVVVLSDESPSPSARIRLSPSSSCASLASDASIGAQTSAARKTVAGGGGQPSTTVRDGTRQPLLARRPGAYVGQPQHRYNCTKCSVAFETIVDVIEHWQQYHLTPMRVGLCKIDRCQVHLSELRERHNLKVNLQMPERLDTDKEADTITLDDD</sequence>
<feature type="compositionally biased region" description="Basic and acidic residues" evidence="7">
    <location>
        <begin position="17"/>
        <end position="28"/>
    </location>
</feature>
<feature type="compositionally biased region" description="Polar residues" evidence="7">
    <location>
        <begin position="130"/>
        <end position="153"/>
    </location>
</feature>
<evidence type="ECO:0000256" key="1">
    <source>
        <dbReference type="ARBA" id="ARBA00004123"/>
    </source>
</evidence>
<dbReference type="PROSITE" id="PS00028">
    <property type="entry name" value="ZINC_FINGER_C2H2_1"/>
    <property type="match status" value="5"/>
</dbReference>
<gene>
    <name evidence="9" type="ORF">TCNE_LOCUS12595</name>
</gene>
<dbReference type="Gene3D" id="3.30.160.60">
    <property type="entry name" value="Classic Zinc Finger"/>
    <property type="match status" value="3"/>
</dbReference>
<reference evidence="9 10" key="2">
    <citation type="submission" date="2018-11" db="EMBL/GenBank/DDBJ databases">
        <authorList>
            <consortium name="Pathogen Informatics"/>
        </authorList>
    </citation>
    <scope>NUCLEOTIDE SEQUENCE [LARGE SCALE GENOMIC DNA]</scope>
</reference>
<feature type="compositionally biased region" description="Polar residues" evidence="7">
    <location>
        <begin position="1"/>
        <end position="16"/>
    </location>
</feature>
<feature type="compositionally biased region" description="Basic and acidic residues" evidence="7">
    <location>
        <begin position="174"/>
        <end position="186"/>
    </location>
</feature>
<feature type="region of interest" description="Disordered" evidence="7">
    <location>
        <begin position="122"/>
        <end position="207"/>
    </location>
</feature>
<feature type="domain" description="C2H2-type" evidence="8">
    <location>
        <begin position="710"/>
        <end position="731"/>
    </location>
</feature>
<proteinExistence type="predicted"/>
<feature type="region of interest" description="Disordered" evidence="7">
    <location>
        <begin position="1"/>
        <end position="28"/>
    </location>
</feature>
<comment type="subcellular location">
    <subcellularLocation>
        <location evidence="1">Nucleus</location>
    </subcellularLocation>
</comment>